<keyword evidence="1" id="KW-1133">Transmembrane helix</keyword>
<evidence type="ECO:0000313" key="3">
    <source>
        <dbReference type="Proteomes" id="UP000799771"/>
    </source>
</evidence>
<name>A0A6A6AD11_9PLEO</name>
<protein>
    <submittedName>
        <fullName evidence="2">Uncharacterized protein</fullName>
    </submittedName>
</protein>
<proteinExistence type="predicted"/>
<dbReference type="EMBL" id="ML977506">
    <property type="protein sequence ID" value="KAF2129660.1"/>
    <property type="molecule type" value="Genomic_DNA"/>
</dbReference>
<accession>A0A6A6AD11</accession>
<feature type="transmembrane region" description="Helical" evidence="1">
    <location>
        <begin position="43"/>
        <end position="63"/>
    </location>
</feature>
<feature type="transmembrane region" description="Helical" evidence="1">
    <location>
        <begin position="12"/>
        <end position="31"/>
    </location>
</feature>
<gene>
    <name evidence="2" type="ORF">P153DRAFT_357199</name>
</gene>
<keyword evidence="3" id="KW-1185">Reference proteome</keyword>
<evidence type="ECO:0000256" key="1">
    <source>
        <dbReference type="SAM" id="Phobius"/>
    </source>
</evidence>
<evidence type="ECO:0000313" key="2">
    <source>
        <dbReference type="EMBL" id="KAF2129660.1"/>
    </source>
</evidence>
<dbReference type="Proteomes" id="UP000799771">
    <property type="component" value="Unassembled WGS sequence"/>
</dbReference>
<sequence>MQWKIADRWSIAAAVAVVAAANVAAAALFFLTRLLIRPPQCTVLFDVCVFRCIFVVLSAVSWLCRDVGFSKLTAERDGSRTEAIVWGVYLRTRLLRRARSSRLTACLPILAHVVYLEQPFNSVSVDLSHLPPNDGVALCRVHVLMPVLGLHTKLTPNIDKQAEFCAISKGRVFPLSPAPG</sequence>
<keyword evidence="1" id="KW-0812">Transmembrane</keyword>
<keyword evidence="1" id="KW-0472">Membrane</keyword>
<organism evidence="2 3">
    <name type="scientific">Dothidotthia symphoricarpi CBS 119687</name>
    <dbReference type="NCBI Taxonomy" id="1392245"/>
    <lineage>
        <taxon>Eukaryota</taxon>
        <taxon>Fungi</taxon>
        <taxon>Dikarya</taxon>
        <taxon>Ascomycota</taxon>
        <taxon>Pezizomycotina</taxon>
        <taxon>Dothideomycetes</taxon>
        <taxon>Pleosporomycetidae</taxon>
        <taxon>Pleosporales</taxon>
        <taxon>Dothidotthiaceae</taxon>
        <taxon>Dothidotthia</taxon>
    </lineage>
</organism>
<dbReference type="RefSeq" id="XP_033524049.1">
    <property type="nucleotide sequence ID" value="XM_033666709.1"/>
</dbReference>
<dbReference type="GeneID" id="54407141"/>
<dbReference type="AlphaFoldDB" id="A0A6A6AD11"/>
<reference evidence="2" key="1">
    <citation type="journal article" date="2020" name="Stud. Mycol.">
        <title>101 Dothideomycetes genomes: a test case for predicting lifestyles and emergence of pathogens.</title>
        <authorList>
            <person name="Haridas S."/>
            <person name="Albert R."/>
            <person name="Binder M."/>
            <person name="Bloem J."/>
            <person name="Labutti K."/>
            <person name="Salamov A."/>
            <person name="Andreopoulos B."/>
            <person name="Baker S."/>
            <person name="Barry K."/>
            <person name="Bills G."/>
            <person name="Bluhm B."/>
            <person name="Cannon C."/>
            <person name="Castanera R."/>
            <person name="Culley D."/>
            <person name="Daum C."/>
            <person name="Ezra D."/>
            <person name="Gonzalez J."/>
            <person name="Henrissat B."/>
            <person name="Kuo A."/>
            <person name="Liang C."/>
            <person name="Lipzen A."/>
            <person name="Lutzoni F."/>
            <person name="Magnuson J."/>
            <person name="Mondo S."/>
            <person name="Nolan M."/>
            <person name="Ohm R."/>
            <person name="Pangilinan J."/>
            <person name="Park H.-J."/>
            <person name="Ramirez L."/>
            <person name="Alfaro M."/>
            <person name="Sun H."/>
            <person name="Tritt A."/>
            <person name="Yoshinaga Y."/>
            <person name="Zwiers L.-H."/>
            <person name="Turgeon B."/>
            <person name="Goodwin S."/>
            <person name="Spatafora J."/>
            <person name="Crous P."/>
            <person name="Grigoriev I."/>
        </authorList>
    </citation>
    <scope>NUCLEOTIDE SEQUENCE</scope>
    <source>
        <strain evidence="2">CBS 119687</strain>
    </source>
</reference>